<feature type="domain" description="Fumarate reductase/succinate dehydrogenase flavoprotein-like C-terminal" evidence="4">
    <location>
        <begin position="440"/>
        <end position="538"/>
    </location>
</feature>
<dbReference type="PANTHER" id="PTHR11632:SF51">
    <property type="entry name" value="SUCCINATE DEHYDROGENASE [UBIQUINONE] FLAVOPROTEIN SUBUNIT, MITOCHONDRIAL"/>
    <property type="match status" value="1"/>
</dbReference>
<dbReference type="SUPFAM" id="SSF56425">
    <property type="entry name" value="Succinate dehydrogenase/fumarate reductase flavoprotein, catalytic domain"/>
    <property type="match status" value="1"/>
</dbReference>
<dbReference type="SUPFAM" id="SSF51905">
    <property type="entry name" value="FAD/NAD(P)-binding domain"/>
    <property type="match status" value="1"/>
</dbReference>
<dbReference type="InterPro" id="IPR030664">
    <property type="entry name" value="SdhA/FrdA/AprA"/>
</dbReference>
<dbReference type="AlphaFoldDB" id="A0A1W1CJ57"/>
<dbReference type="Gene3D" id="3.90.700.10">
    <property type="entry name" value="Succinate dehydrogenase/fumarate reductase flavoprotein, catalytic domain"/>
    <property type="match status" value="1"/>
</dbReference>
<reference evidence="5" key="1">
    <citation type="submission" date="2016-10" db="EMBL/GenBank/DDBJ databases">
        <authorList>
            <person name="de Groot N.N."/>
        </authorList>
    </citation>
    <scope>NUCLEOTIDE SEQUENCE</scope>
</reference>
<dbReference type="Gene3D" id="1.20.58.100">
    <property type="entry name" value="Fumarate reductase/succinate dehydrogenase flavoprotein-like, C-terminal domain"/>
    <property type="match status" value="1"/>
</dbReference>
<name>A0A1W1CJ57_9ZZZZ</name>
<evidence type="ECO:0000256" key="2">
    <source>
        <dbReference type="ARBA" id="ARBA00023002"/>
    </source>
</evidence>
<evidence type="ECO:0000259" key="3">
    <source>
        <dbReference type="Pfam" id="PF00890"/>
    </source>
</evidence>
<protein>
    <submittedName>
        <fullName evidence="5">Succinate dehydrogenase flavoprotein subunit</fullName>
    </submittedName>
</protein>
<dbReference type="PRINTS" id="PR00411">
    <property type="entry name" value="PNDRDTASEI"/>
</dbReference>
<dbReference type="PIRSF" id="PIRSF000171">
    <property type="entry name" value="SDHA_APRA_LASPO"/>
    <property type="match status" value="1"/>
</dbReference>
<dbReference type="InterPro" id="IPR027477">
    <property type="entry name" value="Succ_DH/fumarate_Rdtase_cat_sf"/>
</dbReference>
<dbReference type="SUPFAM" id="SSF46977">
    <property type="entry name" value="Succinate dehydrogenase/fumarate reductase flavoprotein C-terminal domain"/>
    <property type="match status" value="1"/>
</dbReference>
<evidence type="ECO:0000313" key="5">
    <source>
        <dbReference type="EMBL" id="SFV65747.1"/>
    </source>
</evidence>
<keyword evidence="2" id="KW-0560">Oxidoreductase</keyword>
<dbReference type="InterPro" id="IPR015939">
    <property type="entry name" value="Fum_Rdtase/Succ_DH_flav-like_C"/>
</dbReference>
<dbReference type="Gene3D" id="3.50.50.60">
    <property type="entry name" value="FAD/NAD(P)-binding domain"/>
    <property type="match status" value="1"/>
</dbReference>
<dbReference type="Pfam" id="PF00890">
    <property type="entry name" value="FAD_binding_2"/>
    <property type="match status" value="1"/>
</dbReference>
<dbReference type="GO" id="GO:0050660">
    <property type="term" value="F:flavin adenine dinucleotide binding"/>
    <property type="evidence" value="ECO:0007669"/>
    <property type="project" value="TreeGrafter"/>
</dbReference>
<dbReference type="GO" id="GO:0005886">
    <property type="term" value="C:plasma membrane"/>
    <property type="evidence" value="ECO:0007669"/>
    <property type="project" value="TreeGrafter"/>
</dbReference>
<dbReference type="InterPro" id="IPR003953">
    <property type="entry name" value="FAD-dep_OxRdtase_2_FAD-bd"/>
</dbReference>
<dbReference type="InterPro" id="IPR036188">
    <property type="entry name" value="FAD/NAD-bd_sf"/>
</dbReference>
<dbReference type="Pfam" id="PF02910">
    <property type="entry name" value="Succ_DH_flav_C"/>
    <property type="match status" value="1"/>
</dbReference>
<dbReference type="EMBL" id="FPHI01000027">
    <property type="protein sequence ID" value="SFV65747.1"/>
    <property type="molecule type" value="Genomic_DNA"/>
</dbReference>
<sequence length="542" mass="58903">MLDVLIIGSGGAGLSAALAAKEISTVEGVGLGNASILVVGKTYPTNSQTSMAQGGMNAALGNAGEDHISSHISDTIQSAHGLCDEDMVRQMCADAPKTIQWLESIGVPFSRLDNGKSDVETVAQRQMGGASAKRACYAQDYTGLKILHTLYDTCLKEKIDFLDEHYLLNLITEKTSTDTIIKGATFLDIRTGEIKQINAKSVVLATGGYGSIYHGYTTNAYGSTGDGIAAVLRAGGAVSDMEFVQFHPTALKHSSILISESARGEGGYLLNSDGERFIDELKPRDEVARAIFEQLQKDKEVFLDVRHLGVEKLMELLPQEVALCKLHEHIDPSTELIPIKPVAHYSMGGIDVDYALEVTGIKGCFAVGECSNAKVHGANRLGGNSLLEITAFGKFAGENAYKQAVYASNKKADDTQLQRDEKEIETLFSKENDINFYTQRKALGKLFYEKVGIVRENGQLNAALENVIAMQVALAKTGLSDKSKKNNQNLIEYLEFQNVLLLAPTIISSALARDESRGAHFKLGFEAENKEFQKHIVLQWKD</sequence>
<dbReference type="GO" id="GO:0009055">
    <property type="term" value="F:electron transfer activity"/>
    <property type="evidence" value="ECO:0007669"/>
    <property type="project" value="TreeGrafter"/>
</dbReference>
<dbReference type="InterPro" id="IPR037099">
    <property type="entry name" value="Fum_R/Succ_DH_flav-like_C_sf"/>
</dbReference>
<feature type="domain" description="FAD-dependent oxidoreductase 2 FAD-binding" evidence="3">
    <location>
        <begin position="3"/>
        <end position="386"/>
    </location>
</feature>
<organism evidence="5">
    <name type="scientific">hydrothermal vent metagenome</name>
    <dbReference type="NCBI Taxonomy" id="652676"/>
    <lineage>
        <taxon>unclassified sequences</taxon>
        <taxon>metagenomes</taxon>
        <taxon>ecological metagenomes</taxon>
    </lineage>
</organism>
<dbReference type="PANTHER" id="PTHR11632">
    <property type="entry name" value="SUCCINATE DEHYDROGENASE 2 FLAVOPROTEIN SUBUNIT"/>
    <property type="match status" value="1"/>
</dbReference>
<accession>A0A1W1CJ57</accession>
<gene>
    <name evidence="5" type="ORF">MNB_SV-3-310</name>
</gene>
<proteinExistence type="predicted"/>
<evidence type="ECO:0000259" key="4">
    <source>
        <dbReference type="Pfam" id="PF02910"/>
    </source>
</evidence>
<evidence type="ECO:0000256" key="1">
    <source>
        <dbReference type="ARBA" id="ARBA00022630"/>
    </source>
</evidence>
<keyword evidence="1" id="KW-0285">Flavoprotein</keyword>
<dbReference type="GO" id="GO:0009061">
    <property type="term" value="P:anaerobic respiration"/>
    <property type="evidence" value="ECO:0007669"/>
    <property type="project" value="TreeGrafter"/>
</dbReference>
<dbReference type="GO" id="GO:0000104">
    <property type="term" value="F:succinate dehydrogenase activity"/>
    <property type="evidence" value="ECO:0007669"/>
    <property type="project" value="TreeGrafter"/>
</dbReference>